<dbReference type="EC" id="3.5.2.6" evidence="3"/>
<dbReference type="GO" id="GO:0005886">
    <property type="term" value="C:plasma membrane"/>
    <property type="evidence" value="ECO:0007669"/>
    <property type="project" value="TreeGrafter"/>
</dbReference>
<feature type="domain" description="NTF2-like N-terminal transpeptidase" evidence="7">
    <location>
        <begin position="42"/>
        <end position="149"/>
    </location>
</feature>
<name>A0A511MPG5_9NOCA</name>
<keyword evidence="6" id="KW-0046">Antibiotic resistance</keyword>
<dbReference type="InterPro" id="IPR050515">
    <property type="entry name" value="Beta-lactam/transpept"/>
</dbReference>
<dbReference type="GO" id="GO:0046677">
    <property type="term" value="P:response to antibiotic"/>
    <property type="evidence" value="ECO:0007669"/>
    <property type="project" value="UniProtKB-KW"/>
</dbReference>
<dbReference type="SUPFAM" id="SSF54427">
    <property type="entry name" value="NTF2-like"/>
    <property type="match status" value="1"/>
</dbReference>
<dbReference type="InterPro" id="IPR007887">
    <property type="entry name" value="MecA_N"/>
</dbReference>
<protein>
    <recommendedName>
        <fullName evidence="3">beta-lactamase</fullName>
        <ecNumber evidence="3">3.5.2.6</ecNumber>
    </recommendedName>
</protein>
<dbReference type="PANTHER" id="PTHR30627:SF6">
    <property type="entry name" value="BETA-LACTAMASE YBXI-RELATED"/>
    <property type="match status" value="1"/>
</dbReference>
<dbReference type="Proteomes" id="UP000321424">
    <property type="component" value="Unassembled WGS sequence"/>
</dbReference>
<dbReference type="GO" id="GO:0071555">
    <property type="term" value="P:cell wall organization"/>
    <property type="evidence" value="ECO:0007669"/>
    <property type="project" value="TreeGrafter"/>
</dbReference>
<evidence type="ECO:0000256" key="6">
    <source>
        <dbReference type="ARBA" id="ARBA00023251"/>
    </source>
</evidence>
<dbReference type="GO" id="GO:0008800">
    <property type="term" value="F:beta-lactamase activity"/>
    <property type="evidence" value="ECO:0007669"/>
    <property type="project" value="UniProtKB-EC"/>
</dbReference>
<comment type="similarity">
    <text evidence="2">Belongs to the class-D beta-lactamase family.</text>
</comment>
<reference evidence="8 9" key="1">
    <citation type="submission" date="2019-07" db="EMBL/GenBank/DDBJ databases">
        <title>Whole genome shotgun sequence of Nocardia ninae NBRC 108245.</title>
        <authorList>
            <person name="Hosoyama A."/>
            <person name="Uohara A."/>
            <person name="Ohji S."/>
            <person name="Ichikawa N."/>
        </authorList>
    </citation>
    <scope>NUCLEOTIDE SEQUENCE [LARGE SCALE GENOMIC DNA]</scope>
    <source>
        <strain evidence="8 9">NBRC 108245</strain>
    </source>
</reference>
<comment type="catalytic activity">
    <reaction evidence="1">
        <text>a beta-lactam + H2O = a substituted beta-amino acid</text>
        <dbReference type="Rhea" id="RHEA:20401"/>
        <dbReference type="ChEBI" id="CHEBI:15377"/>
        <dbReference type="ChEBI" id="CHEBI:35627"/>
        <dbReference type="ChEBI" id="CHEBI:140347"/>
        <dbReference type="EC" id="3.5.2.6"/>
    </reaction>
</comment>
<evidence type="ECO:0000256" key="1">
    <source>
        <dbReference type="ARBA" id="ARBA00001526"/>
    </source>
</evidence>
<evidence type="ECO:0000256" key="2">
    <source>
        <dbReference type="ARBA" id="ARBA00007898"/>
    </source>
</evidence>
<dbReference type="InterPro" id="IPR032710">
    <property type="entry name" value="NTF2-like_dom_sf"/>
</dbReference>
<keyword evidence="4" id="KW-0732">Signal</keyword>
<accession>A0A511MPG5</accession>
<dbReference type="Pfam" id="PF05223">
    <property type="entry name" value="MecA_N"/>
    <property type="match status" value="1"/>
</dbReference>
<evidence type="ECO:0000313" key="9">
    <source>
        <dbReference type="Proteomes" id="UP000321424"/>
    </source>
</evidence>
<dbReference type="EMBL" id="BJXA01000068">
    <property type="protein sequence ID" value="GEM42361.1"/>
    <property type="molecule type" value="Genomic_DNA"/>
</dbReference>
<evidence type="ECO:0000256" key="5">
    <source>
        <dbReference type="ARBA" id="ARBA00022801"/>
    </source>
</evidence>
<dbReference type="PANTHER" id="PTHR30627">
    <property type="entry name" value="PEPTIDOGLYCAN D,D-TRANSPEPTIDASE"/>
    <property type="match status" value="1"/>
</dbReference>
<dbReference type="InterPro" id="IPR012338">
    <property type="entry name" value="Beta-lactam/transpept-like"/>
</dbReference>
<dbReference type="GO" id="GO:0008658">
    <property type="term" value="F:penicillin binding"/>
    <property type="evidence" value="ECO:0007669"/>
    <property type="project" value="TreeGrafter"/>
</dbReference>
<dbReference type="Gene3D" id="3.40.710.10">
    <property type="entry name" value="DD-peptidase/beta-lactamase superfamily"/>
    <property type="match status" value="1"/>
</dbReference>
<organism evidence="8 9">
    <name type="scientific">Nocardia ninae NBRC 108245</name>
    <dbReference type="NCBI Taxonomy" id="1210091"/>
    <lineage>
        <taxon>Bacteria</taxon>
        <taxon>Bacillati</taxon>
        <taxon>Actinomycetota</taxon>
        <taxon>Actinomycetes</taxon>
        <taxon>Mycobacteriales</taxon>
        <taxon>Nocardiaceae</taxon>
        <taxon>Nocardia</taxon>
    </lineage>
</organism>
<dbReference type="AlphaFoldDB" id="A0A511MPG5"/>
<gene>
    <name evidence="8" type="ORF">NN4_68800</name>
</gene>
<evidence type="ECO:0000256" key="3">
    <source>
        <dbReference type="ARBA" id="ARBA00012865"/>
    </source>
</evidence>
<sequence>MGDMDVWGSRRFRVRGAMALAGVAALAIAMGSCGVSEGKNEAEAVVERFTELLDKQDYTKASELTSYPSAASATLKQMFAGLQPGKVDYKKTQFIGLDSEAAIFSMDAAWTFGDRKNWNYSLQGNVRKLAIGWRISWDPAVVMPQLDHNRTVRLVRTEPSPAPKVNDMAGQPLMTEQIINVIKLDPAKMPDPVGSTNALAKAIEPVAPLITGPSLMQQVATSQGKPVVAVNLREPDFAILEKDMAPIPGVVMEKQPRLISADRRVWSPMLDALRKVQQESQEQHSGWGVQVFEQDGRFVGQLAGVQGPPGPDIAGTMDQRLQRAAEDAVVSSATPAAIVAIQPSSGAVVAVAQNSQASEHGPVAFTGLYPVGGNIELFRNIAAVTKGKAPHEIPVQEAAEAATALGVGIDFKVPGLDEVTGRLAVAGRSAEQVRQGGGSDAVLASPFGMAIAAAAIARGEVPRPMIEVARPSTTDAQLAPLSREVTDRLHSMLRDSTNAPEFASLRMYRDVNGFSATAGRDGWLIAIMGDLAFAIHINDVDSGDATARMAVRMLQSLAAPET</sequence>
<keyword evidence="5" id="KW-0378">Hydrolase</keyword>
<dbReference type="SUPFAM" id="SSF56601">
    <property type="entry name" value="beta-lactamase/transpeptidase-like"/>
    <property type="match status" value="1"/>
</dbReference>
<keyword evidence="9" id="KW-1185">Reference proteome</keyword>
<evidence type="ECO:0000259" key="7">
    <source>
        <dbReference type="Pfam" id="PF05223"/>
    </source>
</evidence>
<evidence type="ECO:0000313" key="8">
    <source>
        <dbReference type="EMBL" id="GEM42361.1"/>
    </source>
</evidence>
<evidence type="ECO:0000256" key="4">
    <source>
        <dbReference type="ARBA" id="ARBA00022729"/>
    </source>
</evidence>
<proteinExistence type="inferred from homology"/>
<comment type="caution">
    <text evidence="8">The sequence shown here is derived from an EMBL/GenBank/DDBJ whole genome shotgun (WGS) entry which is preliminary data.</text>
</comment>